<proteinExistence type="predicted"/>
<dbReference type="EMBL" id="FLYE01000001">
    <property type="protein sequence ID" value="SCA55111.1"/>
    <property type="molecule type" value="Genomic_DNA"/>
</dbReference>
<name>A0A1C3RCW6_9PROT</name>
<dbReference type="Proteomes" id="UP000231658">
    <property type="component" value="Unassembled WGS sequence"/>
</dbReference>
<keyword evidence="2" id="KW-1185">Reference proteome</keyword>
<accession>A0A1C3RCW6</accession>
<dbReference type="AlphaFoldDB" id="A0A1C3RCW6"/>
<evidence type="ECO:0000313" key="1">
    <source>
        <dbReference type="EMBL" id="SCA55111.1"/>
    </source>
</evidence>
<protein>
    <submittedName>
        <fullName evidence="1">Uncharacterized protein</fullName>
    </submittedName>
</protein>
<organism evidence="1 2">
    <name type="scientific">Candidatus Terasakiella magnetica</name>
    <dbReference type="NCBI Taxonomy" id="1867952"/>
    <lineage>
        <taxon>Bacteria</taxon>
        <taxon>Pseudomonadati</taxon>
        <taxon>Pseudomonadota</taxon>
        <taxon>Alphaproteobacteria</taxon>
        <taxon>Rhodospirillales</taxon>
        <taxon>Terasakiellaceae</taxon>
        <taxon>Terasakiella</taxon>
    </lineage>
</organism>
<reference evidence="1 2" key="1">
    <citation type="submission" date="2016-07" db="EMBL/GenBank/DDBJ databases">
        <authorList>
            <person name="Lefevre C.T."/>
        </authorList>
    </citation>
    <scope>NUCLEOTIDE SEQUENCE [LARGE SCALE GENOMIC DNA]</scope>
    <source>
        <strain evidence="1">PR1</strain>
    </source>
</reference>
<evidence type="ECO:0000313" key="2">
    <source>
        <dbReference type="Proteomes" id="UP000231658"/>
    </source>
</evidence>
<gene>
    <name evidence="1" type="ORF">MTBPR1_10358</name>
</gene>
<sequence length="25" mass="3038">MISHQIYTKYTSELSQIVVLFYLFL</sequence>